<dbReference type="PANTHER" id="PTHR43072">
    <property type="entry name" value="N-ACETYLTRANSFERASE"/>
    <property type="match status" value="1"/>
</dbReference>
<keyword evidence="2" id="KW-0012">Acyltransferase</keyword>
<dbReference type="Pfam" id="PF00583">
    <property type="entry name" value="Acetyltransf_1"/>
    <property type="match status" value="1"/>
</dbReference>
<feature type="domain" description="N-acetyltransferase" evidence="3">
    <location>
        <begin position="1"/>
        <end position="151"/>
    </location>
</feature>
<dbReference type="PANTHER" id="PTHR43072:SF23">
    <property type="entry name" value="UPF0039 PROTEIN C11D3.02C"/>
    <property type="match status" value="1"/>
</dbReference>
<dbReference type="SUPFAM" id="SSF55729">
    <property type="entry name" value="Acyl-CoA N-acyltransferases (Nat)"/>
    <property type="match status" value="1"/>
</dbReference>
<dbReference type="PROSITE" id="PS51186">
    <property type="entry name" value="GNAT"/>
    <property type="match status" value="1"/>
</dbReference>
<dbReference type="InterPro" id="IPR016181">
    <property type="entry name" value="Acyl_CoA_acyltransferase"/>
</dbReference>
<organism evidence="4 5">
    <name type="scientific">Chryseobacterium artocarpi</name>
    <dbReference type="NCBI Taxonomy" id="1414727"/>
    <lineage>
        <taxon>Bacteria</taxon>
        <taxon>Pseudomonadati</taxon>
        <taxon>Bacteroidota</taxon>
        <taxon>Flavobacteriia</taxon>
        <taxon>Flavobacteriales</taxon>
        <taxon>Weeksellaceae</taxon>
        <taxon>Chryseobacterium group</taxon>
        <taxon>Chryseobacterium</taxon>
    </lineage>
</organism>
<dbReference type="Proteomes" id="UP000092651">
    <property type="component" value="Unassembled WGS sequence"/>
</dbReference>
<evidence type="ECO:0000256" key="1">
    <source>
        <dbReference type="ARBA" id="ARBA00022679"/>
    </source>
</evidence>
<evidence type="ECO:0000313" key="4">
    <source>
        <dbReference type="EMBL" id="OCA70828.1"/>
    </source>
</evidence>
<proteinExistence type="predicted"/>
<dbReference type="Gene3D" id="3.40.630.30">
    <property type="match status" value="1"/>
</dbReference>
<evidence type="ECO:0000259" key="3">
    <source>
        <dbReference type="PROSITE" id="PS51186"/>
    </source>
</evidence>
<evidence type="ECO:0000256" key="2">
    <source>
        <dbReference type="ARBA" id="ARBA00023315"/>
    </source>
</evidence>
<dbReference type="GO" id="GO:0016747">
    <property type="term" value="F:acyltransferase activity, transferring groups other than amino-acyl groups"/>
    <property type="evidence" value="ECO:0007669"/>
    <property type="project" value="InterPro"/>
</dbReference>
<gene>
    <name evidence="4" type="ORF">BBI01_12880</name>
</gene>
<evidence type="ECO:0000313" key="5">
    <source>
        <dbReference type="Proteomes" id="UP000092651"/>
    </source>
</evidence>
<dbReference type="RefSeq" id="WP_065395235.1">
    <property type="nucleotide sequence ID" value="NZ_MAYH01000034.1"/>
</dbReference>
<protein>
    <submittedName>
        <fullName evidence="4">Acetyltransferase</fullName>
    </submittedName>
</protein>
<dbReference type="EMBL" id="MAYH01000034">
    <property type="protein sequence ID" value="OCA70828.1"/>
    <property type="molecule type" value="Genomic_DNA"/>
</dbReference>
<dbReference type="InterPro" id="IPR000182">
    <property type="entry name" value="GNAT_dom"/>
</dbReference>
<sequence>MITREATEQDLKILLEFEQGIVTAERPFNSTLINGEIHYYDLSHFITSPDATLIVVEDKDEIVASGYALIRETEKDYYNFKKYAYLGFMFVKPEYRGKGINKIITNELVNWAKSRNISEIRLDVYAQNESAIKAYEKAGFEPLLLTMRLKE</sequence>
<dbReference type="CDD" id="cd04301">
    <property type="entry name" value="NAT_SF"/>
    <property type="match status" value="1"/>
</dbReference>
<accession>A0A1B8ZGU3</accession>
<keyword evidence="1 4" id="KW-0808">Transferase</keyword>
<dbReference type="AlphaFoldDB" id="A0A1B8ZGU3"/>
<reference evidence="4 5" key="1">
    <citation type="submission" date="2016-07" db="EMBL/GenBank/DDBJ databases">
        <authorList>
            <person name="Jeong J.-J."/>
            <person name="Kim D.W."/>
            <person name="Sang M.K."/>
            <person name="Choi I.-G."/>
            <person name="Kim K.D."/>
        </authorList>
    </citation>
    <scope>NUCLEOTIDE SEQUENCE [LARGE SCALE GENOMIC DNA]</scope>
    <source>
        <strain evidence="4 5">UTM-3</strain>
    </source>
</reference>
<name>A0A1B8ZGU3_9FLAO</name>
<keyword evidence="5" id="KW-1185">Reference proteome</keyword>
<comment type="caution">
    <text evidence="4">The sequence shown here is derived from an EMBL/GenBank/DDBJ whole genome shotgun (WGS) entry which is preliminary data.</text>
</comment>
<dbReference type="OrthoDB" id="1450704at2"/>